<keyword evidence="2" id="KW-0812">Transmembrane</keyword>
<keyword evidence="2" id="KW-1133">Transmembrane helix</keyword>
<feature type="region of interest" description="Disordered" evidence="1">
    <location>
        <begin position="1"/>
        <end position="33"/>
    </location>
</feature>
<evidence type="ECO:0008006" key="5">
    <source>
        <dbReference type="Google" id="ProtNLM"/>
    </source>
</evidence>
<evidence type="ECO:0000256" key="2">
    <source>
        <dbReference type="SAM" id="Phobius"/>
    </source>
</evidence>
<gene>
    <name evidence="3" type="ORF">C8046_13790</name>
</gene>
<accession>A0A2U1ZX41</accession>
<feature type="transmembrane region" description="Helical" evidence="2">
    <location>
        <begin position="73"/>
        <end position="96"/>
    </location>
</feature>
<protein>
    <recommendedName>
        <fullName evidence="5">Integral membrane protein</fullName>
    </recommendedName>
</protein>
<dbReference type="OrthoDB" id="3216929at2"/>
<name>A0A2U1ZX41_9MICO</name>
<reference evidence="3 4" key="1">
    <citation type="submission" date="2018-03" db="EMBL/GenBank/DDBJ databases">
        <title>Genome assembly of novel Miniimonas species PCH200.</title>
        <authorList>
            <person name="Thakur V."/>
            <person name="Kumar V."/>
            <person name="Singh D."/>
        </authorList>
    </citation>
    <scope>NUCLEOTIDE SEQUENCE [LARGE SCALE GENOMIC DNA]</scope>
    <source>
        <strain evidence="3 4">PCH200</strain>
    </source>
</reference>
<dbReference type="Proteomes" id="UP000245166">
    <property type="component" value="Unassembled WGS sequence"/>
</dbReference>
<dbReference type="InterPro" id="IPR009937">
    <property type="entry name" value="Phage_holin_3_6"/>
</dbReference>
<dbReference type="Pfam" id="PF07332">
    <property type="entry name" value="Phage_holin_3_6"/>
    <property type="match status" value="1"/>
</dbReference>
<evidence type="ECO:0000313" key="4">
    <source>
        <dbReference type="Proteomes" id="UP000245166"/>
    </source>
</evidence>
<comment type="caution">
    <text evidence="3">The sequence shown here is derived from an EMBL/GenBank/DDBJ whole genome shotgun (WGS) entry which is preliminary data.</text>
</comment>
<proteinExistence type="predicted"/>
<keyword evidence="4" id="KW-1185">Reference proteome</keyword>
<dbReference type="EMBL" id="PYHR01000002">
    <property type="protein sequence ID" value="PWD51557.1"/>
    <property type="molecule type" value="Genomic_DNA"/>
</dbReference>
<dbReference type="AlphaFoldDB" id="A0A2U1ZX41"/>
<organism evidence="3 4">
    <name type="scientific">Serinibacter arcticus</name>
    <dbReference type="NCBI Taxonomy" id="1655435"/>
    <lineage>
        <taxon>Bacteria</taxon>
        <taxon>Bacillati</taxon>
        <taxon>Actinomycetota</taxon>
        <taxon>Actinomycetes</taxon>
        <taxon>Micrococcales</taxon>
        <taxon>Beutenbergiaceae</taxon>
        <taxon>Serinibacter</taxon>
    </lineage>
</organism>
<feature type="transmembrane region" description="Helical" evidence="2">
    <location>
        <begin position="102"/>
        <end position="121"/>
    </location>
</feature>
<evidence type="ECO:0000256" key="1">
    <source>
        <dbReference type="SAM" id="MobiDB-lite"/>
    </source>
</evidence>
<sequence length="155" mass="15864">MTGTPGAPGAPGPLRSRSTAPGTPVTPVSPEDSLGTIVGRLTGDLSQLVRQEIALAKAEVTQDVTQAGKGAGLLAGAGVAGHFVLLFVSIAAWWGLGYVLGHAWSALVVALVWAIIAAVLYQRGRKELARTPGLPRTTETVAKIPAALKGHQETS</sequence>
<evidence type="ECO:0000313" key="3">
    <source>
        <dbReference type="EMBL" id="PWD51557.1"/>
    </source>
</evidence>
<keyword evidence="2" id="KW-0472">Membrane</keyword>